<comment type="caution">
    <text evidence="3">The sequence shown here is derived from an EMBL/GenBank/DDBJ whole genome shotgun (WGS) entry which is preliminary data.</text>
</comment>
<organism evidence="3 4">
    <name type="scientific">Mycena rosella</name>
    <name type="common">Pink bonnet</name>
    <name type="synonym">Agaricus rosellus</name>
    <dbReference type="NCBI Taxonomy" id="1033263"/>
    <lineage>
        <taxon>Eukaryota</taxon>
        <taxon>Fungi</taxon>
        <taxon>Dikarya</taxon>
        <taxon>Basidiomycota</taxon>
        <taxon>Agaricomycotina</taxon>
        <taxon>Agaricomycetes</taxon>
        <taxon>Agaricomycetidae</taxon>
        <taxon>Agaricales</taxon>
        <taxon>Marasmiineae</taxon>
        <taxon>Mycenaceae</taxon>
        <taxon>Mycena</taxon>
    </lineage>
</organism>
<evidence type="ECO:0000313" key="3">
    <source>
        <dbReference type="EMBL" id="KAJ7698676.1"/>
    </source>
</evidence>
<feature type="compositionally biased region" description="Low complexity" evidence="1">
    <location>
        <begin position="36"/>
        <end position="83"/>
    </location>
</feature>
<evidence type="ECO:0000256" key="2">
    <source>
        <dbReference type="SAM" id="Phobius"/>
    </source>
</evidence>
<keyword evidence="2" id="KW-1133">Transmembrane helix</keyword>
<protein>
    <submittedName>
        <fullName evidence="3">Uncharacterized protein</fullName>
    </submittedName>
</protein>
<feature type="transmembrane region" description="Helical" evidence="2">
    <location>
        <begin position="194"/>
        <end position="212"/>
    </location>
</feature>
<keyword evidence="2" id="KW-0812">Transmembrane</keyword>
<feature type="compositionally biased region" description="Basic and acidic residues" evidence="1">
    <location>
        <begin position="85"/>
        <end position="117"/>
    </location>
</feature>
<evidence type="ECO:0000256" key="1">
    <source>
        <dbReference type="SAM" id="MobiDB-lite"/>
    </source>
</evidence>
<dbReference type="EMBL" id="JARKIE010000025">
    <property type="protein sequence ID" value="KAJ7698676.1"/>
    <property type="molecule type" value="Genomic_DNA"/>
</dbReference>
<dbReference type="Proteomes" id="UP001221757">
    <property type="component" value="Unassembled WGS sequence"/>
</dbReference>
<reference evidence="3" key="1">
    <citation type="submission" date="2023-03" db="EMBL/GenBank/DDBJ databases">
        <title>Massive genome expansion in bonnet fungi (Mycena s.s.) driven by repeated elements and novel gene families across ecological guilds.</title>
        <authorList>
            <consortium name="Lawrence Berkeley National Laboratory"/>
            <person name="Harder C.B."/>
            <person name="Miyauchi S."/>
            <person name="Viragh M."/>
            <person name="Kuo A."/>
            <person name="Thoen E."/>
            <person name="Andreopoulos B."/>
            <person name="Lu D."/>
            <person name="Skrede I."/>
            <person name="Drula E."/>
            <person name="Henrissat B."/>
            <person name="Morin E."/>
            <person name="Kohler A."/>
            <person name="Barry K."/>
            <person name="LaButti K."/>
            <person name="Morin E."/>
            <person name="Salamov A."/>
            <person name="Lipzen A."/>
            <person name="Mereny Z."/>
            <person name="Hegedus B."/>
            <person name="Baldrian P."/>
            <person name="Stursova M."/>
            <person name="Weitz H."/>
            <person name="Taylor A."/>
            <person name="Grigoriev I.V."/>
            <person name="Nagy L.G."/>
            <person name="Martin F."/>
            <person name="Kauserud H."/>
        </authorList>
    </citation>
    <scope>NUCLEOTIDE SEQUENCE</scope>
    <source>
        <strain evidence="3">CBHHK067</strain>
    </source>
</reference>
<feature type="region of interest" description="Disordered" evidence="1">
    <location>
        <begin position="1"/>
        <end position="126"/>
    </location>
</feature>
<accession>A0AAD7DTC6</accession>
<feature type="compositionally biased region" description="Basic residues" evidence="1">
    <location>
        <begin position="19"/>
        <end position="35"/>
    </location>
</feature>
<evidence type="ECO:0000313" key="4">
    <source>
        <dbReference type="Proteomes" id="UP001221757"/>
    </source>
</evidence>
<sequence>MKKKRKKPHDAPPRPRSPGTRRRTRRTTRCSRSPRRCAPTAAPSSRPSARAWASGTPRRATRCTPRASCSSTTRPRPCASRSPRALREPHGAESARARPRGGARDGGHRVGRADVRGRRGRVRRGRRAAWAPPDFTLECAGGGCTFDAPAVSLAVFLDNAQFAAIPETVPPPAVPTGPAVTAPSEKSAACRERARLCGLLVGVLGTVVLLGIT</sequence>
<keyword evidence="4" id="KW-1185">Reference proteome</keyword>
<gene>
    <name evidence="3" type="ORF">B0H17DRAFT_325578</name>
</gene>
<dbReference type="AlphaFoldDB" id="A0AAD7DTC6"/>
<keyword evidence="2" id="KW-0472">Membrane</keyword>
<name>A0AAD7DTC6_MYCRO</name>
<proteinExistence type="predicted"/>